<dbReference type="RefSeq" id="WP_026205559.1">
    <property type="nucleotide sequence ID" value="NZ_JBIAZU010000007.1"/>
</dbReference>
<feature type="region of interest" description="Disordered" evidence="1">
    <location>
        <begin position="139"/>
        <end position="166"/>
    </location>
</feature>
<accession>A0ABW6WPR0</accession>
<evidence type="ECO:0000313" key="2">
    <source>
        <dbReference type="EMBL" id="MFF5295249.1"/>
    </source>
</evidence>
<evidence type="ECO:0000313" key="3">
    <source>
        <dbReference type="Proteomes" id="UP001602245"/>
    </source>
</evidence>
<protein>
    <submittedName>
        <fullName evidence="2">Uncharacterized protein</fullName>
    </submittedName>
</protein>
<dbReference type="EMBL" id="JBIAZU010000007">
    <property type="protein sequence ID" value="MFF5295249.1"/>
    <property type="molecule type" value="Genomic_DNA"/>
</dbReference>
<name>A0ABW6WPR0_9ACTN</name>
<dbReference type="Proteomes" id="UP001602245">
    <property type="component" value="Unassembled WGS sequence"/>
</dbReference>
<keyword evidence="3" id="KW-1185">Reference proteome</keyword>
<reference evidence="2 3" key="1">
    <citation type="submission" date="2024-10" db="EMBL/GenBank/DDBJ databases">
        <title>The Natural Products Discovery Center: Release of the First 8490 Sequenced Strains for Exploring Actinobacteria Biosynthetic Diversity.</title>
        <authorList>
            <person name="Kalkreuter E."/>
            <person name="Kautsar S.A."/>
            <person name="Yang D."/>
            <person name="Bader C.D."/>
            <person name="Teijaro C.N."/>
            <person name="Fluegel L."/>
            <person name="Davis C.M."/>
            <person name="Simpson J.R."/>
            <person name="Lauterbach L."/>
            <person name="Steele A.D."/>
            <person name="Gui C."/>
            <person name="Meng S."/>
            <person name="Li G."/>
            <person name="Viehrig K."/>
            <person name="Ye F."/>
            <person name="Su P."/>
            <person name="Kiefer A.F."/>
            <person name="Nichols A."/>
            <person name="Cepeda A.J."/>
            <person name="Yan W."/>
            <person name="Fan B."/>
            <person name="Jiang Y."/>
            <person name="Adhikari A."/>
            <person name="Zheng C.-J."/>
            <person name="Schuster L."/>
            <person name="Cowan T.M."/>
            <person name="Smanski M.J."/>
            <person name="Chevrette M.G."/>
            <person name="De Carvalho L.P.S."/>
            <person name="Shen B."/>
        </authorList>
    </citation>
    <scope>NUCLEOTIDE SEQUENCE [LARGE SCALE GENOMIC DNA]</scope>
    <source>
        <strain evidence="2 3">NPDC000087</strain>
    </source>
</reference>
<proteinExistence type="predicted"/>
<comment type="caution">
    <text evidence="2">The sequence shown here is derived from an EMBL/GenBank/DDBJ whole genome shotgun (WGS) entry which is preliminary data.</text>
</comment>
<gene>
    <name evidence="2" type="ORF">ACFY35_37930</name>
</gene>
<evidence type="ECO:0000256" key="1">
    <source>
        <dbReference type="SAM" id="MobiDB-lite"/>
    </source>
</evidence>
<organism evidence="2 3">
    <name type="scientific">Paractinoplanes globisporus</name>
    <dbReference type="NCBI Taxonomy" id="113565"/>
    <lineage>
        <taxon>Bacteria</taxon>
        <taxon>Bacillati</taxon>
        <taxon>Actinomycetota</taxon>
        <taxon>Actinomycetes</taxon>
        <taxon>Micromonosporales</taxon>
        <taxon>Micromonosporaceae</taxon>
        <taxon>Paractinoplanes</taxon>
    </lineage>
</organism>
<sequence length="177" mass="19744">MAQMLCQRFQAGQSWRGNDLTAGGYLAADHCAVVALPSERHTNEHVVRHGYAVELRPHGQWFFFHDIAPATAFGRSACMSPECILYGIYRAAHEMLYCAIHEEDERVLHVAGDRIDWIPGEAEHLERFVRGVREEFLNRGDLPPSPTSFRAKSTSSSEPGPAWAAADAFRRGPAIDP</sequence>
<feature type="compositionally biased region" description="Polar residues" evidence="1">
    <location>
        <begin position="147"/>
        <end position="158"/>
    </location>
</feature>